<sequence>MLPRPKETDPMPLCLCAKSAEKAAAYLHKVDRLLGKISSWQRK</sequence>
<accession>A0A0E9PDW9</accession>
<protein>
    <submittedName>
        <fullName evidence="1">Uncharacterized protein</fullName>
    </submittedName>
</protein>
<reference evidence="1" key="2">
    <citation type="journal article" date="2015" name="Fish Shellfish Immunol.">
        <title>Early steps in the European eel (Anguilla anguilla)-Vibrio vulnificus interaction in the gills: Role of the RtxA13 toxin.</title>
        <authorList>
            <person name="Callol A."/>
            <person name="Pajuelo D."/>
            <person name="Ebbesson L."/>
            <person name="Teles M."/>
            <person name="MacKenzie S."/>
            <person name="Amaro C."/>
        </authorList>
    </citation>
    <scope>NUCLEOTIDE SEQUENCE</scope>
</reference>
<evidence type="ECO:0000313" key="1">
    <source>
        <dbReference type="EMBL" id="JAH02482.1"/>
    </source>
</evidence>
<dbReference type="EMBL" id="GBXM01106095">
    <property type="protein sequence ID" value="JAH02482.1"/>
    <property type="molecule type" value="Transcribed_RNA"/>
</dbReference>
<dbReference type="AlphaFoldDB" id="A0A0E9PDW9"/>
<proteinExistence type="predicted"/>
<reference evidence="1" key="1">
    <citation type="submission" date="2014-11" db="EMBL/GenBank/DDBJ databases">
        <authorList>
            <person name="Amaro Gonzalez C."/>
        </authorList>
    </citation>
    <scope>NUCLEOTIDE SEQUENCE</scope>
</reference>
<name>A0A0E9PDW9_ANGAN</name>
<organism evidence="1">
    <name type="scientific">Anguilla anguilla</name>
    <name type="common">European freshwater eel</name>
    <name type="synonym">Muraena anguilla</name>
    <dbReference type="NCBI Taxonomy" id="7936"/>
    <lineage>
        <taxon>Eukaryota</taxon>
        <taxon>Metazoa</taxon>
        <taxon>Chordata</taxon>
        <taxon>Craniata</taxon>
        <taxon>Vertebrata</taxon>
        <taxon>Euteleostomi</taxon>
        <taxon>Actinopterygii</taxon>
        <taxon>Neopterygii</taxon>
        <taxon>Teleostei</taxon>
        <taxon>Anguilliformes</taxon>
        <taxon>Anguillidae</taxon>
        <taxon>Anguilla</taxon>
    </lineage>
</organism>